<keyword evidence="4" id="KW-0249">Electron transport</keyword>
<dbReference type="InterPro" id="IPR002323">
    <property type="entry name" value="Cyt_CIE"/>
</dbReference>
<dbReference type="Pfam" id="PF13442">
    <property type="entry name" value="Cytochrome_CBB3"/>
    <property type="match status" value="1"/>
</dbReference>
<dbReference type="AlphaFoldDB" id="A0A1W1XIE8"/>
<evidence type="ECO:0000256" key="3">
    <source>
        <dbReference type="ARBA" id="ARBA00022723"/>
    </source>
</evidence>
<evidence type="ECO:0000256" key="7">
    <source>
        <dbReference type="SAM" id="SignalP"/>
    </source>
</evidence>
<dbReference type="GO" id="GO:0020037">
    <property type="term" value="F:heme binding"/>
    <property type="evidence" value="ECO:0007669"/>
    <property type="project" value="InterPro"/>
</dbReference>
<keyword evidence="1" id="KW-0813">Transport</keyword>
<keyword evidence="10" id="KW-1185">Reference proteome</keyword>
<feature type="chain" id="PRO_5012867980" evidence="7">
    <location>
        <begin position="22"/>
        <end position="111"/>
    </location>
</feature>
<evidence type="ECO:0000259" key="8">
    <source>
        <dbReference type="PROSITE" id="PS51007"/>
    </source>
</evidence>
<dbReference type="STRING" id="1121001.SAMN02745857_01676"/>
<dbReference type="OrthoDB" id="9814708at2"/>
<dbReference type="Proteomes" id="UP000192761">
    <property type="component" value="Unassembled WGS sequence"/>
</dbReference>
<dbReference type="GO" id="GO:0009055">
    <property type="term" value="F:electron transfer activity"/>
    <property type="evidence" value="ECO:0007669"/>
    <property type="project" value="InterPro"/>
</dbReference>
<keyword evidence="3 6" id="KW-0479">Metal-binding</keyword>
<dbReference type="PROSITE" id="PS51007">
    <property type="entry name" value="CYTC"/>
    <property type="match status" value="1"/>
</dbReference>
<feature type="domain" description="Cytochrome c" evidence="8">
    <location>
        <begin position="24"/>
        <end position="108"/>
    </location>
</feature>
<proteinExistence type="predicted"/>
<dbReference type="RefSeq" id="WP_084090339.1">
    <property type="nucleotide sequence ID" value="NZ_FWXD01000008.1"/>
</dbReference>
<accession>A0A1W1XIE8</accession>
<protein>
    <submittedName>
        <fullName evidence="9">Cytochrome c5</fullName>
    </submittedName>
</protein>
<keyword evidence="7" id="KW-0732">Signal</keyword>
<evidence type="ECO:0000256" key="6">
    <source>
        <dbReference type="PROSITE-ProRule" id="PRU00433"/>
    </source>
</evidence>
<dbReference type="InterPro" id="IPR009056">
    <property type="entry name" value="Cyt_c-like_dom"/>
</dbReference>
<dbReference type="Gene3D" id="1.10.760.10">
    <property type="entry name" value="Cytochrome c-like domain"/>
    <property type="match status" value="1"/>
</dbReference>
<dbReference type="GO" id="GO:0005506">
    <property type="term" value="F:iron ion binding"/>
    <property type="evidence" value="ECO:0007669"/>
    <property type="project" value="InterPro"/>
</dbReference>
<reference evidence="9 10" key="1">
    <citation type="submission" date="2017-04" db="EMBL/GenBank/DDBJ databases">
        <authorList>
            <person name="Afonso C.L."/>
            <person name="Miller P.J."/>
            <person name="Scott M.A."/>
            <person name="Spackman E."/>
            <person name="Goraichik I."/>
            <person name="Dimitrov K.M."/>
            <person name="Suarez D.L."/>
            <person name="Swayne D.E."/>
        </authorList>
    </citation>
    <scope>NUCLEOTIDE SEQUENCE [LARGE SCALE GENOMIC DNA]</scope>
    <source>
        <strain evidence="9 10">DSM 23236</strain>
    </source>
</reference>
<evidence type="ECO:0000313" key="9">
    <source>
        <dbReference type="EMBL" id="SMC23739.1"/>
    </source>
</evidence>
<gene>
    <name evidence="9" type="ORF">SAMN02745857_01676</name>
</gene>
<dbReference type="SUPFAM" id="SSF46626">
    <property type="entry name" value="Cytochrome c"/>
    <property type="match status" value="1"/>
</dbReference>
<evidence type="ECO:0000256" key="4">
    <source>
        <dbReference type="ARBA" id="ARBA00022982"/>
    </source>
</evidence>
<dbReference type="PANTHER" id="PTHR40942">
    <property type="match status" value="1"/>
</dbReference>
<name>A0A1W1XIE8_9NEIS</name>
<dbReference type="PRINTS" id="PR00607">
    <property type="entry name" value="CYTCHROMECIE"/>
</dbReference>
<keyword evidence="5 6" id="KW-0408">Iron</keyword>
<evidence type="ECO:0000256" key="5">
    <source>
        <dbReference type="ARBA" id="ARBA00023004"/>
    </source>
</evidence>
<dbReference type="EMBL" id="FWXD01000008">
    <property type="protein sequence ID" value="SMC23739.1"/>
    <property type="molecule type" value="Genomic_DNA"/>
</dbReference>
<feature type="signal peptide" evidence="7">
    <location>
        <begin position="1"/>
        <end position="21"/>
    </location>
</feature>
<keyword evidence="2 6" id="KW-0349">Heme</keyword>
<evidence type="ECO:0000256" key="1">
    <source>
        <dbReference type="ARBA" id="ARBA00022448"/>
    </source>
</evidence>
<sequence length="111" mass="11617">MNHFCCLLIVCAGLLALTARAADAPVPVGERVVKASCAACHLPPGVDGAPLLGDHAAWQDRMGEGRAALYRNAINGYTGYFVMPARGGNAKLSDDEVKAAVDYLLDHSGVH</sequence>
<evidence type="ECO:0000256" key="2">
    <source>
        <dbReference type="ARBA" id="ARBA00022617"/>
    </source>
</evidence>
<evidence type="ECO:0000313" key="10">
    <source>
        <dbReference type="Proteomes" id="UP000192761"/>
    </source>
</evidence>
<dbReference type="InterPro" id="IPR036909">
    <property type="entry name" value="Cyt_c-like_dom_sf"/>
</dbReference>
<organism evidence="9 10">
    <name type="scientific">Andreprevotia lacus DSM 23236</name>
    <dbReference type="NCBI Taxonomy" id="1121001"/>
    <lineage>
        <taxon>Bacteria</taxon>
        <taxon>Pseudomonadati</taxon>
        <taxon>Pseudomonadota</taxon>
        <taxon>Betaproteobacteria</taxon>
        <taxon>Neisseriales</taxon>
        <taxon>Chitinibacteraceae</taxon>
        <taxon>Andreprevotia</taxon>
    </lineage>
</organism>
<dbReference type="PANTHER" id="PTHR40942:SF4">
    <property type="entry name" value="CYTOCHROME C5"/>
    <property type="match status" value="1"/>
</dbReference>